<keyword evidence="2" id="KW-1185">Reference proteome</keyword>
<proteinExistence type="predicted"/>
<reference evidence="1 2" key="1">
    <citation type="submission" date="2020-06" db="EMBL/GenBank/DDBJ databases">
        <authorList>
            <person name="Li R."/>
            <person name="Bekaert M."/>
        </authorList>
    </citation>
    <scope>NUCLEOTIDE SEQUENCE [LARGE SCALE GENOMIC DNA]</scope>
    <source>
        <strain evidence="2">wild</strain>
    </source>
</reference>
<dbReference type="Proteomes" id="UP000507470">
    <property type="component" value="Unassembled WGS sequence"/>
</dbReference>
<protein>
    <submittedName>
        <fullName evidence="1">Uncharacterized protein</fullName>
    </submittedName>
</protein>
<sequence>MLVVLIGGIAGVIAIVIGVKEGGKVERKGGEAEGKGGEAVEDENRLQKMCVYNTPENFLPKLPSETFEYAEQCTIGSKFVNKTCSIGKEKSDSRHVCDKCTDGSILPSFCFCDKKVHCVKDLESRPADHHSKNTCKWCQGSFNIHFKNRGNPSCSSDKQALVETTCNEGYTGFMCSVITKRLCTLELKQHNLHDLHDCNRSNLEEKCFLETICPEKYYYCQPFTDSDIKERDQEACNLNPTP</sequence>
<dbReference type="OrthoDB" id="10615281at2759"/>
<accession>A0A6J8A570</accession>
<dbReference type="AlphaFoldDB" id="A0A6J8A570"/>
<evidence type="ECO:0000313" key="1">
    <source>
        <dbReference type="EMBL" id="CAC5362519.1"/>
    </source>
</evidence>
<evidence type="ECO:0000313" key="2">
    <source>
        <dbReference type="Proteomes" id="UP000507470"/>
    </source>
</evidence>
<gene>
    <name evidence="1" type="ORF">MCOR_4255</name>
</gene>
<name>A0A6J8A570_MYTCO</name>
<organism evidence="1 2">
    <name type="scientific">Mytilus coruscus</name>
    <name type="common">Sea mussel</name>
    <dbReference type="NCBI Taxonomy" id="42192"/>
    <lineage>
        <taxon>Eukaryota</taxon>
        <taxon>Metazoa</taxon>
        <taxon>Spiralia</taxon>
        <taxon>Lophotrochozoa</taxon>
        <taxon>Mollusca</taxon>
        <taxon>Bivalvia</taxon>
        <taxon>Autobranchia</taxon>
        <taxon>Pteriomorphia</taxon>
        <taxon>Mytilida</taxon>
        <taxon>Mytiloidea</taxon>
        <taxon>Mytilidae</taxon>
        <taxon>Mytilinae</taxon>
        <taxon>Mytilus</taxon>
    </lineage>
</organism>
<dbReference type="EMBL" id="CACVKT020000743">
    <property type="protein sequence ID" value="CAC5362519.1"/>
    <property type="molecule type" value="Genomic_DNA"/>
</dbReference>